<evidence type="ECO:0008006" key="4">
    <source>
        <dbReference type="Google" id="ProtNLM"/>
    </source>
</evidence>
<dbReference type="OrthoDB" id="4868247at2"/>
<name>A0A3R9XST6_9RICK</name>
<sequence length="167" mass="19605">LMRYAMRIKIMIILLVMIITALNYSIYEKELIKDHGQTILLELAPVDPRSLVQGDYMRLSYTIERNALAKQLADHHQRGYIVISPDNHNVAHFIRFHEKEYLAANEKLLHFYKKYNRIKITPNSFLFQEGHAKYYENAKYGVFKFDNSGNYLLIGLADKNRKTIIAP</sequence>
<comment type="caution">
    <text evidence="2">The sequence shown here is derived from an EMBL/GenBank/DDBJ whole genome shotgun (WGS) entry which is preliminary data.</text>
</comment>
<dbReference type="AlphaFoldDB" id="A0A3R9XST6"/>
<feature type="transmembrane region" description="Helical" evidence="1">
    <location>
        <begin position="6"/>
        <end position="27"/>
    </location>
</feature>
<keyword evidence="1" id="KW-1133">Transmembrane helix</keyword>
<dbReference type="Pfam" id="PF14345">
    <property type="entry name" value="GDYXXLXY"/>
    <property type="match status" value="1"/>
</dbReference>
<organism evidence="2 3">
    <name type="scientific">Candidatus Aquarickettsia rohweri</name>
    <dbReference type="NCBI Taxonomy" id="2602574"/>
    <lineage>
        <taxon>Bacteria</taxon>
        <taxon>Pseudomonadati</taxon>
        <taxon>Pseudomonadota</taxon>
        <taxon>Alphaproteobacteria</taxon>
        <taxon>Rickettsiales</taxon>
        <taxon>Candidatus Midichloriaceae</taxon>
        <taxon>Candidatus Aquarickettsia</taxon>
    </lineage>
</organism>
<dbReference type="Proteomes" id="UP000279470">
    <property type="component" value="Unassembled WGS sequence"/>
</dbReference>
<dbReference type="RefSeq" id="WP_126044992.1">
    <property type="nucleotide sequence ID" value="NZ_RXFM01000067.1"/>
</dbReference>
<gene>
    <name evidence="2" type="ORF">EIC27_04860</name>
</gene>
<evidence type="ECO:0000256" key="1">
    <source>
        <dbReference type="SAM" id="Phobius"/>
    </source>
</evidence>
<keyword evidence="1" id="KW-0472">Membrane</keyword>
<protein>
    <recommendedName>
        <fullName evidence="4">GDYXXLXY domain-containing protein</fullName>
    </recommendedName>
</protein>
<keyword evidence="3" id="KW-1185">Reference proteome</keyword>
<evidence type="ECO:0000313" key="2">
    <source>
        <dbReference type="EMBL" id="RST64168.1"/>
    </source>
</evidence>
<accession>A0A3R9XST6</accession>
<evidence type="ECO:0000313" key="3">
    <source>
        <dbReference type="Proteomes" id="UP000279470"/>
    </source>
</evidence>
<dbReference type="InterPro" id="IPR025833">
    <property type="entry name" value="GDYXXLXY"/>
</dbReference>
<dbReference type="EMBL" id="RXFM01000067">
    <property type="protein sequence ID" value="RST64168.1"/>
    <property type="molecule type" value="Genomic_DNA"/>
</dbReference>
<feature type="non-terminal residue" evidence="2">
    <location>
        <position position="1"/>
    </location>
</feature>
<keyword evidence="1" id="KW-0812">Transmembrane</keyword>
<proteinExistence type="predicted"/>
<reference evidence="3" key="1">
    <citation type="submission" date="2018-11" db="EMBL/GenBank/DDBJ databases">
        <title>Phylogenetic, genomic, and biogeographic characterization of a novel and ubiquitous marine invertebrate-associated Rickettsiales parasite, Candidatus Marinoinvertebrata rohwerii, gen. nov., sp. nov.</title>
        <authorList>
            <person name="Klinges J.G."/>
            <person name="Rosales S.M."/>
            <person name="Mcminds R."/>
            <person name="Shaver E.C."/>
            <person name="Shantz A."/>
            <person name="Peters E.C."/>
            <person name="Burkepile D.E."/>
            <person name="Silliman B.R."/>
            <person name="Vega Thurber R.L."/>
        </authorList>
    </citation>
    <scope>NUCLEOTIDE SEQUENCE [LARGE SCALE GENOMIC DNA]</scope>
    <source>
        <strain evidence="3">a_cerv_44</strain>
    </source>
</reference>